<dbReference type="Pfam" id="PF00303">
    <property type="entry name" value="Thymidylat_synt"/>
    <property type="match status" value="1"/>
</dbReference>
<dbReference type="InterPro" id="IPR000398">
    <property type="entry name" value="Thymidylate_synthase"/>
</dbReference>
<sequence>MKSPRNLKKSSGDHMEISAATMDDALHKALGKIIKSKKAISLDSTKGSNRELVGVQIRISDPRARFSRAISRSQLFSSLGELFWYWGGSNRLDQISYYVKNYRQESEDGLTVPSAYGPRLFALRGKNQIDGIVNLLREKPTTRRAVIQLYDAEDLDSALSPPCTCTLQFLMRQGKLNLFVSMRSNDILFGFPHDVFAFTMIQEIISRRTGVELGEYIHSVGSLHLYANQQSKAQNYLAEGYQEKVPMPAMPEEDPSAAMLVLVRYEREVRLNQTLPAFPCGLADYWLDLARLLAIYKCYKKKDRETIEKLKNKMSASVYEQAISKRAGQIKWQTIRQEPLNFTSQD</sequence>
<dbReference type="CDD" id="cd00351">
    <property type="entry name" value="TS_Pyrimidine_HMase"/>
    <property type="match status" value="1"/>
</dbReference>
<evidence type="ECO:0000256" key="3">
    <source>
        <dbReference type="ARBA" id="ARBA00022679"/>
    </source>
</evidence>
<keyword evidence="2" id="KW-0489">Methyltransferase</keyword>
<proteinExistence type="predicted"/>
<dbReference type="SUPFAM" id="SSF55831">
    <property type="entry name" value="Thymidylate synthase/dCMP hydroxymethylase"/>
    <property type="match status" value="1"/>
</dbReference>
<dbReference type="AlphaFoldDB" id="A0AAW9ZVJ5"/>
<dbReference type="GO" id="GO:0032259">
    <property type="term" value="P:methylation"/>
    <property type="evidence" value="ECO:0007669"/>
    <property type="project" value="UniProtKB-KW"/>
</dbReference>
<dbReference type="PANTHER" id="PTHR11548">
    <property type="entry name" value="THYMIDYLATE SYNTHASE 1"/>
    <property type="match status" value="1"/>
</dbReference>
<dbReference type="GO" id="GO:0006231">
    <property type="term" value="P:dTMP biosynthetic process"/>
    <property type="evidence" value="ECO:0007669"/>
    <property type="project" value="InterPro"/>
</dbReference>
<dbReference type="GO" id="GO:0004799">
    <property type="term" value="F:thymidylate synthase activity"/>
    <property type="evidence" value="ECO:0007669"/>
    <property type="project" value="UniProtKB-EC"/>
</dbReference>
<organism evidence="5 6">
    <name type="scientific">Xanthomonas hortorum pv. pelargonii</name>
    <dbReference type="NCBI Taxonomy" id="453602"/>
    <lineage>
        <taxon>Bacteria</taxon>
        <taxon>Pseudomonadati</taxon>
        <taxon>Pseudomonadota</taxon>
        <taxon>Gammaproteobacteria</taxon>
        <taxon>Lysobacterales</taxon>
        <taxon>Lysobacteraceae</taxon>
        <taxon>Xanthomonas</taxon>
    </lineage>
</organism>
<name>A0AAW9ZVJ5_9XANT</name>
<dbReference type="GO" id="GO:0005829">
    <property type="term" value="C:cytosol"/>
    <property type="evidence" value="ECO:0007669"/>
    <property type="project" value="TreeGrafter"/>
</dbReference>
<evidence type="ECO:0000256" key="2">
    <source>
        <dbReference type="ARBA" id="ARBA00022603"/>
    </source>
</evidence>
<dbReference type="PRINTS" id="PR00108">
    <property type="entry name" value="THYMDSNTHASE"/>
</dbReference>
<dbReference type="PANTHER" id="PTHR11548:SF9">
    <property type="entry name" value="THYMIDYLATE SYNTHASE"/>
    <property type="match status" value="1"/>
</dbReference>
<dbReference type="EC" id="2.1.1.45" evidence="1"/>
<dbReference type="InterPro" id="IPR045097">
    <property type="entry name" value="Thymidate_synth/dCMP_Mease"/>
</dbReference>
<evidence type="ECO:0000313" key="6">
    <source>
        <dbReference type="Proteomes" id="UP000548771"/>
    </source>
</evidence>
<evidence type="ECO:0000256" key="1">
    <source>
        <dbReference type="ARBA" id="ARBA00011947"/>
    </source>
</evidence>
<evidence type="ECO:0000259" key="4">
    <source>
        <dbReference type="Pfam" id="PF00303"/>
    </source>
</evidence>
<protein>
    <recommendedName>
        <fullName evidence="1">thymidylate synthase</fullName>
        <ecNumber evidence="1">2.1.1.45</ecNumber>
    </recommendedName>
</protein>
<dbReference type="EMBL" id="SMDX01000020">
    <property type="protein sequence ID" value="NMI23157.1"/>
    <property type="molecule type" value="Genomic_DNA"/>
</dbReference>
<evidence type="ECO:0000313" key="5">
    <source>
        <dbReference type="EMBL" id="NMI23157.1"/>
    </source>
</evidence>
<dbReference type="Gene3D" id="3.30.572.10">
    <property type="entry name" value="Thymidylate synthase/dCMP hydroxymethylase domain"/>
    <property type="match status" value="1"/>
</dbReference>
<dbReference type="InterPro" id="IPR036926">
    <property type="entry name" value="Thymidate_synth/dCMP_Mease_sf"/>
</dbReference>
<dbReference type="Proteomes" id="UP000548771">
    <property type="component" value="Unassembled WGS sequence"/>
</dbReference>
<dbReference type="InterPro" id="IPR023451">
    <property type="entry name" value="Thymidate_synth/dCMP_Mease_dom"/>
</dbReference>
<gene>
    <name evidence="5" type="ORF">E1J24_15215</name>
</gene>
<comment type="caution">
    <text evidence="5">The sequence shown here is derived from an EMBL/GenBank/DDBJ whole genome shotgun (WGS) entry which is preliminary data.</text>
</comment>
<feature type="domain" description="Thymidylate synthase/dCMP hydroxymethylase" evidence="4">
    <location>
        <begin position="49"/>
        <end position="242"/>
    </location>
</feature>
<keyword evidence="3" id="KW-0808">Transferase</keyword>
<reference evidence="6" key="1">
    <citation type="journal article" date="2020" name="Syst. Appl. Microbiol.">
        <title>Clarifying the taxonomy of the causal agent of bacterial leaf spot of lettuce through a polyphasic approach reveals that Xanthomonas cynarae Trebaol et al. 2000 emend. Timilsina et al. 2019 is a later heterotypic synonym of Xanthomonas hortorum Vauterin et al. 1995.</title>
        <authorList>
            <person name="Moriniere L."/>
            <person name="Burlet A."/>
            <person name="Rosenthal E.R."/>
            <person name="Nesme X."/>
            <person name="Portier P."/>
            <person name="Bull C.T."/>
            <person name="Lavire C."/>
            <person name="Fischer-Le Saux M."/>
            <person name="Bertolla F."/>
        </authorList>
    </citation>
    <scope>NUCLEOTIDE SEQUENCE [LARGE SCALE GENOMIC DNA]</scope>
    <source>
        <strain evidence="6">CFBP2533</strain>
    </source>
</reference>
<accession>A0AAW9ZVJ5</accession>